<dbReference type="Proteomes" id="UP000596742">
    <property type="component" value="Unassembled WGS sequence"/>
</dbReference>
<keyword evidence="1" id="KW-1133">Transmembrane helix</keyword>
<dbReference type="SUPFAM" id="SSF48726">
    <property type="entry name" value="Immunoglobulin"/>
    <property type="match status" value="1"/>
</dbReference>
<dbReference type="InterPro" id="IPR036179">
    <property type="entry name" value="Ig-like_dom_sf"/>
</dbReference>
<feature type="transmembrane region" description="Helical" evidence="1">
    <location>
        <begin position="192"/>
        <end position="216"/>
    </location>
</feature>
<sequence>MTPYEQIAEFLVNGVTFKTLQKKQNGCYSAISNVKCLTDSCQCSADGKAYSLKIKDAHPNTILNISCSMKFRFTDQPIFASASISISVLGPLVLKVFGKTVYNSSDMIQISCYMFGNLETYGFDFWSHTVNGVLIRHLKGESNGNLSILAVRQSSYSDSGCYSCNAWNTKGETKYWSNKTTSVVVNDKPGQLFLFGLLVLTGMTVFILTAGVIAVVTKIKSTIGDPNFKQYQPNNRRAIYYAAPEDENTPHVYHRTDPEYEEPSPGHYMEISYINIARNNSTANDYQYEIAHDYIELE</sequence>
<keyword evidence="1" id="KW-0472">Membrane</keyword>
<gene>
    <name evidence="3" type="ORF">MGAL_10B024708</name>
</gene>
<accession>A0A8B6HQR1</accession>
<evidence type="ECO:0000313" key="4">
    <source>
        <dbReference type="Proteomes" id="UP000596742"/>
    </source>
</evidence>
<keyword evidence="1" id="KW-0812">Transmembrane</keyword>
<keyword evidence="4" id="KW-1185">Reference proteome</keyword>
<dbReference type="PROSITE" id="PS50835">
    <property type="entry name" value="IG_LIKE"/>
    <property type="match status" value="1"/>
</dbReference>
<organism evidence="3 4">
    <name type="scientific">Mytilus galloprovincialis</name>
    <name type="common">Mediterranean mussel</name>
    <dbReference type="NCBI Taxonomy" id="29158"/>
    <lineage>
        <taxon>Eukaryota</taxon>
        <taxon>Metazoa</taxon>
        <taxon>Spiralia</taxon>
        <taxon>Lophotrochozoa</taxon>
        <taxon>Mollusca</taxon>
        <taxon>Bivalvia</taxon>
        <taxon>Autobranchia</taxon>
        <taxon>Pteriomorphia</taxon>
        <taxon>Mytilida</taxon>
        <taxon>Mytiloidea</taxon>
        <taxon>Mytilidae</taxon>
        <taxon>Mytilinae</taxon>
        <taxon>Mytilus</taxon>
    </lineage>
</organism>
<comment type="caution">
    <text evidence="3">The sequence shown here is derived from an EMBL/GenBank/DDBJ whole genome shotgun (WGS) entry which is preliminary data.</text>
</comment>
<evidence type="ECO:0000256" key="1">
    <source>
        <dbReference type="SAM" id="Phobius"/>
    </source>
</evidence>
<proteinExistence type="predicted"/>
<feature type="domain" description="Ig-like" evidence="2">
    <location>
        <begin position="91"/>
        <end position="182"/>
    </location>
</feature>
<evidence type="ECO:0000313" key="3">
    <source>
        <dbReference type="EMBL" id="VDI83685.1"/>
    </source>
</evidence>
<dbReference type="EMBL" id="UYJE01010496">
    <property type="protein sequence ID" value="VDI83685.1"/>
    <property type="molecule type" value="Genomic_DNA"/>
</dbReference>
<dbReference type="AlphaFoldDB" id="A0A8B6HQR1"/>
<evidence type="ECO:0000259" key="2">
    <source>
        <dbReference type="PROSITE" id="PS50835"/>
    </source>
</evidence>
<dbReference type="InterPro" id="IPR007110">
    <property type="entry name" value="Ig-like_dom"/>
</dbReference>
<name>A0A8B6HQR1_MYTGA</name>
<reference evidence="3" key="1">
    <citation type="submission" date="2018-11" db="EMBL/GenBank/DDBJ databases">
        <authorList>
            <person name="Alioto T."/>
            <person name="Alioto T."/>
        </authorList>
    </citation>
    <scope>NUCLEOTIDE SEQUENCE</scope>
</reference>
<protein>
    <recommendedName>
        <fullName evidence="2">Ig-like domain-containing protein</fullName>
    </recommendedName>
</protein>